<dbReference type="HOGENOM" id="CLU_2080898_0_0_3"/>
<proteinExistence type="predicted"/>
<protein>
    <submittedName>
        <fullName evidence="2">Uncharacterized protein</fullName>
    </submittedName>
</protein>
<feature type="compositionally biased region" description="Polar residues" evidence="1">
    <location>
        <begin position="34"/>
        <end position="48"/>
    </location>
</feature>
<dbReference type="KEGG" id="cyn:Cyan7425_2776"/>
<evidence type="ECO:0000313" key="2">
    <source>
        <dbReference type="EMBL" id="ACL45122.1"/>
    </source>
</evidence>
<dbReference type="STRING" id="395961.Cyan7425_2776"/>
<feature type="compositionally biased region" description="Low complexity" evidence="1">
    <location>
        <begin position="49"/>
        <end position="62"/>
    </location>
</feature>
<organism evidence="2">
    <name type="scientific">Cyanothece sp. (strain PCC 7425 / ATCC 29141)</name>
    <dbReference type="NCBI Taxonomy" id="395961"/>
    <lineage>
        <taxon>Bacteria</taxon>
        <taxon>Bacillati</taxon>
        <taxon>Cyanobacteriota</taxon>
        <taxon>Cyanophyceae</taxon>
        <taxon>Gomontiellales</taxon>
        <taxon>Cyanothecaceae</taxon>
        <taxon>Cyanothece</taxon>
    </lineage>
</organism>
<sequence>MRLNRSISGMLLSGLGTVGLALVLTQAGMAQTTTNPLLDSQSTNPNDLSNVFNNNSGSGQNSMMRMFNQLMLMDGRSPDEINASQEENINSAAEAFRLQQRQQFQQAAPTTQPASAQ</sequence>
<name>B8HKD1_CYAP4</name>
<evidence type="ECO:0000256" key="1">
    <source>
        <dbReference type="SAM" id="MobiDB-lite"/>
    </source>
</evidence>
<dbReference type="EMBL" id="CP001344">
    <property type="protein sequence ID" value="ACL45122.1"/>
    <property type="molecule type" value="Genomic_DNA"/>
</dbReference>
<dbReference type="AlphaFoldDB" id="B8HKD1"/>
<gene>
    <name evidence="2" type="ordered locus">Cyan7425_2776</name>
</gene>
<accession>B8HKD1</accession>
<feature type="region of interest" description="Disordered" evidence="1">
    <location>
        <begin position="34"/>
        <end position="63"/>
    </location>
</feature>
<reference evidence="2" key="1">
    <citation type="submission" date="2009-01" db="EMBL/GenBank/DDBJ databases">
        <title>Complete sequence of chromosome Cyanothece sp. PCC 7425.</title>
        <authorList>
            <consortium name="US DOE Joint Genome Institute"/>
            <person name="Lucas S."/>
            <person name="Copeland A."/>
            <person name="Lapidus A."/>
            <person name="Glavina del Rio T."/>
            <person name="Dalin E."/>
            <person name="Tice H."/>
            <person name="Bruce D."/>
            <person name="Goodwin L."/>
            <person name="Pitluck S."/>
            <person name="Sims D."/>
            <person name="Meineke L."/>
            <person name="Brettin T."/>
            <person name="Detter J.C."/>
            <person name="Han C."/>
            <person name="Larimer F."/>
            <person name="Land M."/>
            <person name="Hauser L."/>
            <person name="Kyrpides N."/>
            <person name="Ovchinnikova G."/>
            <person name="Liberton M."/>
            <person name="Stoeckel J."/>
            <person name="Banerjee A."/>
            <person name="Singh A."/>
            <person name="Page L."/>
            <person name="Sato H."/>
            <person name="Zhao L."/>
            <person name="Sherman L."/>
            <person name="Pakrasi H."/>
            <person name="Richardson P."/>
        </authorList>
    </citation>
    <scope>NUCLEOTIDE SEQUENCE</scope>
    <source>
        <strain evidence="2">PCC 7425</strain>
    </source>
</reference>